<dbReference type="Proteomes" id="UP000605846">
    <property type="component" value="Unassembled WGS sequence"/>
</dbReference>
<comment type="caution">
    <text evidence="1">The sequence shown here is derived from an EMBL/GenBank/DDBJ whole genome shotgun (WGS) entry which is preliminary data.</text>
</comment>
<evidence type="ECO:0000313" key="1">
    <source>
        <dbReference type="EMBL" id="KAF7720480.1"/>
    </source>
</evidence>
<accession>A0A8H7EJL3</accession>
<sequence>MAHLSAFVSLAYNSIIYLSDDTKKFLECTDREFEQFEQKNEFSNVRIANNNDMAEIIEDHLQLRLTIEERYLDSLKFVSISTSHRRMYRIYSRMMEAYAYRQADFNNWKNMTEKDIMMKFYLPIFEILFENSPIQTRLGESENSESREVRKVREHADSRGAYKVDLRLVIHRSNKWYDVANMEFAKNGDVVKKNVSDAAKFMVEGKCILDQIVRIARLSEEKAKKICVVNLQICAMKAALMGLKLRKNGEEYVAQKLGPTMRYPTSEDRLPIFFKTMLPYLFYMKEQAEKNALMIQSGLNHDSSKFGSQSPTPDAPFLKETWLGPKHSKRSAVPRLPNEFF</sequence>
<organism evidence="1 2">
    <name type="scientific">Apophysomyces ossiformis</name>
    <dbReference type="NCBI Taxonomy" id="679940"/>
    <lineage>
        <taxon>Eukaryota</taxon>
        <taxon>Fungi</taxon>
        <taxon>Fungi incertae sedis</taxon>
        <taxon>Mucoromycota</taxon>
        <taxon>Mucoromycotina</taxon>
        <taxon>Mucoromycetes</taxon>
        <taxon>Mucorales</taxon>
        <taxon>Mucorineae</taxon>
        <taxon>Mucoraceae</taxon>
        <taxon>Apophysomyces</taxon>
    </lineage>
</organism>
<protein>
    <submittedName>
        <fullName evidence="1">Uncharacterized protein</fullName>
    </submittedName>
</protein>
<reference evidence="1" key="1">
    <citation type="submission" date="2020-01" db="EMBL/GenBank/DDBJ databases">
        <title>Genome Sequencing of Three Apophysomyces-Like Fungal Strains Confirms a Novel Fungal Genus in the Mucoromycota with divergent Burkholderia-like Endosymbiotic Bacteria.</title>
        <authorList>
            <person name="Stajich J.E."/>
            <person name="Macias A.M."/>
            <person name="Carter-House D."/>
            <person name="Lovett B."/>
            <person name="Kasson L.R."/>
            <person name="Berry K."/>
            <person name="Grigoriev I."/>
            <person name="Chang Y."/>
            <person name="Spatafora J."/>
            <person name="Kasson M.T."/>
        </authorList>
    </citation>
    <scope>NUCLEOTIDE SEQUENCE</scope>
    <source>
        <strain evidence="1">NRRL A-21654</strain>
    </source>
</reference>
<name>A0A8H7EJL3_9FUNG</name>
<keyword evidence="2" id="KW-1185">Reference proteome</keyword>
<dbReference type="EMBL" id="JABAYA010000681">
    <property type="protein sequence ID" value="KAF7720480.1"/>
    <property type="molecule type" value="Genomic_DNA"/>
</dbReference>
<gene>
    <name evidence="1" type="ORF">EC973_008186</name>
</gene>
<evidence type="ECO:0000313" key="2">
    <source>
        <dbReference type="Proteomes" id="UP000605846"/>
    </source>
</evidence>
<dbReference type="AlphaFoldDB" id="A0A8H7EJL3"/>
<dbReference type="OrthoDB" id="2244979at2759"/>
<proteinExistence type="predicted"/>